<evidence type="ECO:0008006" key="4">
    <source>
        <dbReference type="Google" id="ProtNLM"/>
    </source>
</evidence>
<dbReference type="EnsemblMetazoa" id="XM_019999406.1">
    <property type="protein sequence ID" value="XP_019854965.1"/>
    <property type="gene ID" value="LOC109583897"/>
</dbReference>
<dbReference type="PANTHER" id="PTHR15665">
    <property type="entry name" value="ASTEROID PROTEIN"/>
    <property type="match status" value="1"/>
</dbReference>
<dbReference type="PANTHER" id="PTHR15665:SF1">
    <property type="entry name" value="PROTEIN ASTEROID HOMOLOG 1"/>
    <property type="match status" value="1"/>
</dbReference>
<evidence type="ECO:0000313" key="3">
    <source>
        <dbReference type="Proteomes" id="UP000007879"/>
    </source>
</evidence>
<name>A0AAN0JD66_AMPQE</name>
<dbReference type="InterPro" id="IPR026832">
    <property type="entry name" value="Asteroid"/>
</dbReference>
<protein>
    <recommendedName>
        <fullName evidence="4">Asteroid domain-containing protein</fullName>
    </recommendedName>
</protein>
<reference evidence="3" key="1">
    <citation type="journal article" date="2010" name="Nature">
        <title>The Amphimedon queenslandica genome and the evolution of animal complexity.</title>
        <authorList>
            <person name="Srivastava M."/>
            <person name="Simakov O."/>
            <person name="Chapman J."/>
            <person name="Fahey B."/>
            <person name="Gauthier M.E."/>
            <person name="Mitros T."/>
            <person name="Richards G.S."/>
            <person name="Conaco C."/>
            <person name="Dacre M."/>
            <person name="Hellsten U."/>
            <person name="Larroux C."/>
            <person name="Putnam N.H."/>
            <person name="Stanke M."/>
            <person name="Adamska M."/>
            <person name="Darling A."/>
            <person name="Degnan S.M."/>
            <person name="Oakley T.H."/>
            <person name="Plachetzki D.C."/>
            <person name="Zhai Y."/>
            <person name="Adamski M."/>
            <person name="Calcino A."/>
            <person name="Cummins S.F."/>
            <person name="Goodstein D.M."/>
            <person name="Harris C."/>
            <person name="Jackson D.J."/>
            <person name="Leys S.P."/>
            <person name="Shu S."/>
            <person name="Woodcroft B.J."/>
            <person name="Vervoort M."/>
            <person name="Kosik K.S."/>
            <person name="Manning G."/>
            <person name="Degnan B.M."/>
            <person name="Rokhsar D.S."/>
        </authorList>
    </citation>
    <scope>NUCLEOTIDE SEQUENCE [LARGE SCALE GENOMIC DNA]</scope>
</reference>
<dbReference type="KEGG" id="aqu:109583897"/>
<organism evidence="2 3">
    <name type="scientific">Amphimedon queenslandica</name>
    <name type="common">Sponge</name>
    <dbReference type="NCBI Taxonomy" id="400682"/>
    <lineage>
        <taxon>Eukaryota</taxon>
        <taxon>Metazoa</taxon>
        <taxon>Porifera</taxon>
        <taxon>Demospongiae</taxon>
        <taxon>Heteroscleromorpha</taxon>
        <taxon>Haplosclerida</taxon>
        <taxon>Niphatidae</taxon>
        <taxon>Amphimedon</taxon>
    </lineage>
</organism>
<dbReference type="Gene3D" id="3.40.50.1010">
    <property type="entry name" value="5'-nuclease"/>
    <property type="match status" value="1"/>
</dbReference>
<sequence>MGVKGLLKYIRNCHTGVRPEPLVLSTETKRKSRDPTAEKAILVCDFIAIVFWLLDIVHDAKKSSERYIALYGADFKEYTSRLIRFVEMLRHIDIEPVFFCDGPRGSGKEYEMKLSTWEKRTKDSLKVILSHSFITKYDAKTEVKFGKKIMQPLLVTELVMALQEAKVELITCEGEADNLMAEYMRTHGNVCGILTNDTDMMLMDGVTAIHYKLFDQENALKLSDDDIPDDYKIAEVHCGAISPGYLARRLKIDEKCLPAFSVLCGNDFTTDLNDEIDVKKLVFGYINYNYVKTYEYTKTVLKWIKDNEEACKDPVSFLAIREIADVCKKNPRYAAAVHYSYAFYTCSHPMPASSGDSSVSTAASPLCDFIASEVKIDRMCLPVVRNGILWRDEIEQLDEKLCCIYDVLQPVRTIIYKLLCCKSVTEFGQSKIDECVPRPIDVPSPCVPEDLDTLRKEISHEQKISLLVEVFKKPDHIVLLKSFAKSFKDIPPTSRVPDIGSLLACVCFIYSYQNKLIPEDYVTPILQAFFYCSLEKLPPRILARPGPTGITMSSHLMITLTHARWFLSLLGLHQELPLPSSVFQPYVYIPLHGTAFKLKQKEKFHGNDAPAKEYYELVSKNEEFQDFKECICSGSAIDNIGAVCVQYARTKDAIKELLDKKAQGRKTSKSKKK</sequence>
<dbReference type="GeneID" id="109583897"/>
<dbReference type="SUPFAM" id="SSF88723">
    <property type="entry name" value="PIN domain-like"/>
    <property type="match status" value="1"/>
</dbReference>
<keyword evidence="3" id="KW-1185">Reference proteome</keyword>
<reference evidence="2" key="2">
    <citation type="submission" date="2024-06" db="UniProtKB">
        <authorList>
            <consortium name="EnsemblMetazoa"/>
        </authorList>
    </citation>
    <scope>IDENTIFICATION</scope>
</reference>
<dbReference type="Proteomes" id="UP000007879">
    <property type="component" value="Unassembled WGS sequence"/>
</dbReference>
<dbReference type="RefSeq" id="XP_019854965.1">
    <property type="nucleotide sequence ID" value="XM_019999406.1"/>
</dbReference>
<proteinExistence type="inferred from homology"/>
<evidence type="ECO:0000256" key="1">
    <source>
        <dbReference type="ARBA" id="ARBA00007398"/>
    </source>
</evidence>
<dbReference type="InterPro" id="IPR029060">
    <property type="entry name" value="PIN-like_dom_sf"/>
</dbReference>
<dbReference type="AlphaFoldDB" id="A0AAN0JD66"/>
<comment type="similarity">
    <text evidence="1">Belongs to the asteroid family.</text>
</comment>
<evidence type="ECO:0000313" key="2">
    <source>
        <dbReference type="EnsemblMetazoa" id="XP_019854965.1"/>
    </source>
</evidence>
<accession>A0AAN0JD66</accession>